<dbReference type="AlphaFoldDB" id="A0A9K3D543"/>
<evidence type="ECO:0000313" key="3">
    <source>
        <dbReference type="Proteomes" id="UP000265618"/>
    </source>
</evidence>
<protein>
    <submittedName>
        <fullName evidence="2">Uncharacterized protein</fullName>
    </submittedName>
</protein>
<evidence type="ECO:0000313" key="2">
    <source>
        <dbReference type="EMBL" id="GIQ87895.1"/>
    </source>
</evidence>
<evidence type="ECO:0000256" key="1">
    <source>
        <dbReference type="SAM" id="MobiDB-lite"/>
    </source>
</evidence>
<feature type="compositionally biased region" description="Polar residues" evidence="1">
    <location>
        <begin position="1"/>
        <end position="10"/>
    </location>
</feature>
<comment type="caution">
    <text evidence="2">The sequence shown here is derived from an EMBL/GenBank/DDBJ whole genome shotgun (WGS) entry which is preliminary data.</text>
</comment>
<keyword evidence="3" id="KW-1185">Reference proteome</keyword>
<organism evidence="2 3">
    <name type="scientific">Kipferlia bialata</name>
    <dbReference type="NCBI Taxonomy" id="797122"/>
    <lineage>
        <taxon>Eukaryota</taxon>
        <taxon>Metamonada</taxon>
        <taxon>Carpediemonas-like organisms</taxon>
        <taxon>Kipferlia</taxon>
    </lineage>
</organism>
<feature type="region of interest" description="Disordered" evidence="1">
    <location>
        <begin position="1"/>
        <end position="40"/>
    </location>
</feature>
<proteinExistence type="predicted"/>
<gene>
    <name evidence="2" type="ORF">KIPB_010032</name>
</gene>
<dbReference type="Proteomes" id="UP000265618">
    <property type="component" value="Unassembled WGS sequence"/>
</dbReference>
<sequence length="124" mass="13069">MSRSRSSASFGQGPPRRSGKGVETKKAGSTIFPAPSLADGEGFSGPYSLCGKNETGGGPWVPIDTFTLPEAKSVEAMAQQGVEDSIRAMIENKEWQVVMAGVHELLRVSLAEDADVESLCALVL</sequence>
<name>A0A9K3D543_9EUKA</name>
<dbReference type="EMBL" id="BDIP01003592">
    <property type="protein sequence ID" value="GIQ87895.1"/>
    <property type="molecule type" value="Genomic_DNA"/>
</dbReference>
<feature type="non-terminal residue" evidence="2">
    <location>
        <position position="1"/>
    </location>
</feature>
<accession>A0A9K3D543</accession>
<reference evidence="2 3" key="1">
    <citation type="journal article" date="2018" name="PLoS ONE">
        <title>The draft genome of Kipferlia bialata reveals reductive genome evolution in fornicate parasites.</title>
        <authorList>
            <person name="Tanifuji G."/>
            <person name="Takabayashi S."/>
            <person name="Kume K."/>
            <person name="Takagi M."/>
            <person name="Nakayama T."/>
            <person name="Kamikawa R."/>
            <person name="Inagaki Y."/>
            <person name="Hashimoto T."/>
        </authorList>
    </citation>
    <scope>NUCLEOTIDE SEQUENCE [LARGE SCALE GENOMIC DNA]</scope>
    <source>
        <strain evidence="2">NY0173</strain>
    </source>
</reference>